<keyword evidence="2" id="KW-1185">Reference proteome</keyword>
<dbReference type="PANTHER" id="PTHR31379:SF1">
    <property type="entry name" value="F-BOX C PROTEIN-RELATED"/>
    <property type="match status" value="1"/>
</dbReference>
<dbReference type="HOGENOM" id="CLU_042576_0_1_1"/>
<dbReference type="FunCoup" id="G0MD15">
    <property type="interactions" value="974"/>
</dbReference>
<evidence type="ECO:0000313" key="1">
    <source>
        <dbReference type="EMBL" id="EGT49473.1"/>
    </source>
</evidence>
<dbReference type="OrthoDB" id="5908456at2759"/>
<proteinExistence type="predicted"/>
<name>G0MD15_CAEBE</name>
<dbReference type="InParanoid" id="G0MD15"/>
<dbReference type="Pfam" id="PF12078">
    <property type="entry name" value="DUF3557"/>
    <property type="match status" value="1"/>
</dbReference>
<dbReference type="eggNOG" id="ENOG502TJHB">
    <property type="taxonomic scope" value="Eukaryota"/>
</dbReference>
<gene>
    <name evidence="1" type="primary">Cbn-fbxc-51</name>
    <name evidence="1" type="ORF">CAEBREN_04577</name>
</gene>
<accession>G0MD15</accession>
<protein>
    <submittedName>
        <fullName evidence="1">CBN-FBXC-51 protein</fullName>
    </submittedName>
</protein>
<reference evidence="2" key="1">
    <citation type="submission" date="2011-07" db="EMBL/GenBank/DDBJ databases">
        <authorList>
            <consortium name="Caenorhabditis brenneri Sequencing and Analysis Consortium"/>
            <person name="Wilson R.K."/>
        </authorList>
    </citation>
    <scope>NUCLEOTIDE SEQUENCE [LARGE SCALE GENOMIC DNA]</scope>
    <source>
        <strain evidence="2">PB2801</strain>
    </source>
</reference>
<evidence type="ECO:0000313" key="2">
    <source>
        <dbReference type="Proteomes" id="UP000008068"/>
    </source>
</evidence>
<dbReference type="AlphaFoldDB" id="G0MD15"/>
<dbReference type="InterPro" id="IPR021942">
    <property type="entry name" value="DUF3557"/>
</dbReference>
<organism evidence="2">
    <name type="scientific">Caenorhabditis brenneri</name>
    <name type="common">Nematode worm</name>
    <dbReference type="NCBI Taxonomy" id="135651"/>
    <lineage>
        <taxon>Eukaryota</taxon>
        <taxon>Metazoa</taxon>
        <taxon>Ecdysozoa</taxon>
        <taxon>Nematoda</taxon>
        <taxon>Chromadorea</taxon>
        <taxon>Rhabditida</taxon>
        <taxon>Rhabditina</taxon>
        <taxon>Rhabditomorpha</taxon>
        <taxon>Rhabditoidea</taxon>
        <taxon>Rhabditidae</taxon>
        <taxon>Peloderinae</taxon>
        <taxon>Caenorhabditis</taxon>
    </lineage>
</organism>
<dbReference type="Proteomes" id="UP000008068">
    <property type="component" value="Unassembled WGS sequence"/>
</dbReference>
<dbReference type="EMBL" id="GL379790">
    <property type="protein sequence ID" value="EGT49473.1"/>
    <property type="molecule type" value="Genomic_DNA"/>
</dbReference>
<sequence length="517" mass="59908">MNNQQKPLSYLSTKCVLQLCSADLRILISKHIPSLRFLEKSLPLKIEKLHLEPYTVKINETEYRLEAIRKFPESPPFGSFQCDLDEYGVPDKSTKNLQSGDIDIEEGGRKVHRIEDQDLQTLDFIMSQFTRKDSLRWGDPIAQGKPKFASPALVDTSYCDIRLEDYVSFHSTDHKDWFETKQRVKERATNSEYIKLSSHARLVDGNVMKVDSYLSFSKPLINIAHRSLTRIQRISLIEQLQSHILPLQHRFYEVPPVFKRYLRFTTVSSRGKTTETVEYSRNTHVAMKYLNEKLFGGRDAIQVDYLEIGNTGGVLRLPTTLKLKINNLRMQKNWKSVMNNFIPILDLTSFPLKTIESQSWNMYNLPHGFDVIHKATVLMYPKIQDVDNWNYSLISQKNKHCHLKEGFRSAEAVIEIIGFFVQFPLRIKEIGATFTAGVTSDVFAMELYTLLFHRPNTRQSRLPGVSLSAYFPHCFTINLTEESELNVFGVDTSKIFEETQSLWILTIKVMSRRVYID</sequence>
<dbReference type="PANTHER" id="PTHR31379">
    <property type="entry name" value="F-BOX C PROTEIN-RELATED-RELATED"/>
    <property type="match status" value="1"/>
</dbReference>